<gene>
    <name evidence="15" type="ORF">DCHRY22_LOCUS3561</name>
</gene>
<evidence type="ECO:0000256" key="1">
    <source>
        <dbReference type="ARBA" id="ARBA00004370"/>
    </source>
</evidence>
<sequence>MIAIICVCFNLPLVYSQCYWNRTPYSYYGSKTPYDATRGDFRDVPQLKGCKPESIWFMARHGARHPDQEDKNDMKDILDLKDDILDNYEDGRGDLCAQDIADLRAWTWNEKLDRAIYHLTPEGYRELLDFGDRFSVKFQSLLENLDVSLIRSTKEQRTIKSARAFIEGLKNIKKPIVVDDPISDDPIARLQANVQRRVGLDFELSPKNILSIYNLCRNYRSYSVLKRSPWCAVFSDDELMILEYVEDITHYYRNGYGHSTNILLGALGLKDLYQKFEKASKEGLKTLTGYFTHDTMLHMIYTAMGLYMDYPKISGLERVKHRQWRTSFLTPFAANFVAVLHRCESNNGFVHRVQFLVNEKELHLCGDRTCSLEEFRHKFQKFNNASSDFCNGDYL</sequence>
<comment type="similarity">
    <text evidence="2">Belongs to the histidine acid phosphatase family. MINPP1 subfamily.</text>
</comment>
<evidence type="ECO:0000256" key="13">
    <source>
        <dbReference type="ARBA" id="ARBA00043832"/>
    </source>
</evidence>
<comment type="catalytic activity">
    <reaction evidence="13">
        <text>(2R)-2,3-bisphosphoglycerate + H2O = (2R)-2-phosphoglycerate + phosphate</text>
        <dbReference type="Rhea" id="RHEA:27381"/>
        <dbReference type="ChEBI" id="CHEBI:15377"/>
        <dbReference type="ChEBI" id="CHEBI:43474"/>
        <dbReference type="ChEBI" id="CHEBI:58248"/>
        <dbReference type="ChEBI" id="CHEBI:58289"/>
        <dbReference type="EC" id="3.1.3.80"/>
    </reaction>
    <physiologicalReaction direction="left-to-right" evidence="13">
        <dbReference type="Rhea" id="RHEA:27382"/>
    </physiologicalReaction>
</comment>
<dbReference type="AlphaFoldDB" id="A0A8J2QJQ5"/>
<organism evidence="15 16">
    <name type="scientific">Danaus chrysippus</name>
    <name type="common">African queen</name>
    <dbReference type="NCBI Taxonomy" id="151541"/>
    <lineage>
        <taxon>Eukaryota</taxon>
        <taxon>Metazoa</taxon>
        <taxon>Ecdysozoa</taxon>
        <taxon>Arthropoda</taxon>
        <taxon>Hexapoda</taxon>
        <taxon>Insecta</taxon>
        <taxon>Pterygota</taxon>
        <taxon>Neoptera</taxon>
        <taxon>Endopterygota</taxon>
        <taxon>Lepidoptera</taxon>
        <taxon>Glossata</taxon>
        <taxon>Ditrysia</taxon>
        <taxon>Papilionoidea</taxon>
        <taxon>Nymphalidae</taxon>
        <taxon>Danainae</taxon>
        <taxon>Danaini</taxon>
        <taxon>Danaina</taxon>
        <taxon>Danaus</taxon>
        <taxon>Anosia</taxon>
    </lineage>
</organism>
<dbReference type="OrthoDB" id="6509975at2759"/>
<dbReference type="InterPro" id="IPR033379">
    <property type="entry name" value="Acid_Pase_AS"/>
</dbReference>
<dbReference type="EC" id="3.1.3.80" evidence="3"/>
<evidence type="ECO:0000256" key="6">
    <source>
        <dbReference type="ARBA" id="ARBA00022729"/>
    </source>
</evidence>
<evidence type="ECO:0000256" key="7">
    <source>
        <dbReference type="ARBA" id="ARBA00022801"/>
    </source>
</evidence>
<dbReference type="GO" id="GO:0052745">
    <property type="term" value="F:inositol phosphate phosphatase activity"/>
    <property type="evidence" value="ECO:0007669"/>
    <property type="project" value="TreeGrafter"/>
</dbReference>
<dbReference type="EC" id="3.1.3.62" evidence="4"/>
<evidence type="ECO:0000313" key="15">
    <source>
        <dbReference type="EMBL" id="CAG9562187.1"/>
    </source>
</evidence>
<comment type="subcellular location">
    <subcellularLocation>
        <location evidence="1">Membrane</location>
    </subcellularLocation>
</comment>
<evidence type="ECO:0000256" key="14">
    <source>
        <dbReference type="SAM" id="SignalP"/>
    </source>
</evidence>
<evidence type="ECO:0000256" key="3">
    <source>
        <dbReference type="ARBA" id="ARBA00012976"/>
    </source>
</evidence>
<dbReference type="SUPFAM" id="SSF53254">
    <property type="entry name" value="Phosphoglycerate mutase-like"/>
    <property type="match status" value="1"/>
</dbReference>
<dbReference type="PANTHER" id="PTHR20963:SF8">
    <property type="entry name" value="MULTIPLE INOSITOL POLYPHOSPHATE PHOSPHATASE 1"/>
    <property type="match status" value="1"/>
</dbReference>
<dbReference type="GO" id="GO:0016020">
    <property type="term" value="C:membrane"/>
    <property type="evidence" value="ECO:0007669"/>
    <property type="project" value="UniProtKB-SubCell"/>
</dbReference>
<evidence type="ECO:0000256" key="9">
    <source>
        <dbReference type="ARBA" id="ARBA00031642"/>
    </source>
</evidence>
<comment type="catalytic activity">
    <reaction evidence="12">
        <text>1D-myo-inositol hexakisphosphate + H2O = 1D-myo-inositol 1,2,4,5,6-pentakisphosphate + phosphate</text>
        <dbReference type="Rhea" id="RHEA:16989"/>
        <dbReference type="ChEBI" id="CHEBI:15377"/>
        <dbReference type="ChEBI" id="CHEBI:43474"/>
        <dbReference type="ChEBI" id="CHEBI:57798"/>
        <dbReference type="ChEBI" id="CHEBI:58130"/>
        <dbReference type="EC" id="3.1.3.62"/>
    </reaction>
    <physiologicalReaction direction="left-to-right" evidence="12">
        <dbReference type="Rhea" id="RHEA:16990"/>
    </physiologicalReaction>
</comment>
<dbReference type="Gene3D" id="3.40.50.1240">
    <property type="entry name" value="Phosphoglycerate mutase-like"/>
    <property type="match status" value="2"/>
</dbReference>
<evidence type="ECO:0000256" key="10">
    <source>
        <dbReference type="ARBA" id="ARBA00043668"/>
    </source>
</evidence>
<name>A0A8J2QJQ5_9NEOP</name>
<keyword evidence="16" id="KW-1185">Reference proteome</keyword>
<reference evidence="15" key="1">
    <citation type="submission" date="2021-09" db="EMBL/GenBank/DDBJ databases">
        <authorList>
            <person name="Martin H S."/>
        </authorList>
    </citation>
    <scope>NUCLEOTIDE SEQUENCE</scope>
</reference>
<feature type="signal peptide" evidence="14">
    <location>
        <begin position="1"/>
        <end position="16"/>
    </location>
</feature>
<dbReference type="InterPro" id="IPR000560">
    <property type="entry name" value="His_Pase_clade-2"/>
</dbReference>
<evidence type="ECO:0000313" key="16">
    <source>
        <dbReference type="Proteomes" id="UP000789524"/>
    </source>
</evidence>
<keyword evidence="7" id="KW-0378">Hydrolase</keyword>
<proteinExistence type="inferred from homology"/>
<dbReference type="GO" id="GO:0034417">
    <property type="term" value="F:bisphosphoglycerate 3-phosphatase activity"/>
    <property type="evidence" value="ECO:0007669"/>
    <property type="project" value="UniProtKB-EC"/>
</dbReference>
<dbReference type="Pfam" id="PF00328">
    <property type="entry name" value="His_Phos_2"/>
    <property type="match status" value="2"/>
</dbReference>
<dbReference type="PANTHER" id="PTHR20963">
    <property type="entry name" value="MULTIPLE INOSITOL POLYPHOSPHATE PHOSPHATASE-RELATED"/>
    <property type="match status" value="1"/>
</dbReference>
<dbReference type="CDD" id="cd07061">
    <property type="entry name" value="HP_HAP_like"/>
    <property type="match status" value="1"/>
</dbReference>
<dbReference type="PROSITE" id="PS00778">
    <property type="entry name" value="HIS_ACID_PHOSPHAT_2"/>
    <property type="match status" value="1"/>
</dbReference>
<evidence type="ECO:0000256" key="8">
    <source>
        <dbReference type="ARBA" id="ARBA00023136"/>
    </source>
</evidence>
<evidence type="ECO:0000256" key="2">
    <source>
        <dbReference type="ARBA" id="ARBA00008422"/>
    </source>
</evidence>
<protein>
    <recommendedName>
        <fullName evidence="5">Multiple inositol polyphosphate phosphatase 1</fullName>
        <ecNumber evidence="4">3.1.3.62</ecNumber>
        <ecNumber evidence="3">3.1.3.80</ecNumber>
    </recommendedName>
    <alternativeName>
        <fullName evidence="9">2,3-bisphosphoglycerate 3-phosphatase</fullName>
    </alternativeName>
</protein>
<dbReference type="InterPro" id="IPR029033">
    <property type="entry name" value="His_PPase_superfam"/>
</dbReference>
<keyword evidence="8" id="KW-0472">Membrane</keyword>
<comment type="caution">
    <text evidence="15">The sequence shown here is derived from an EMBL/GenBank/DDBJ whole genome shotgun (WGS) entry which is preliminary data.</text>
</comment>
<dbReference type="GO" id="GO:0003993">
    <property type="term" value="F:acid phosphatase activity"/>
    <property type="evidence" value="ECO:0007669"/>
    <property type="project" value="TreeGrafter"/>
</dbReference>
<comment type="catalytic activity">
    <reaction evidence="10">
        <text>1D-myo-inositol 1,2,5,6-tetrakisphosphate + H2O = 1D-myo-inositol 1,2,6-trisphosphate + phosphate</text>
        <dbReference type="Rhea" id="RHEA:77119"/>
        <dbReference type="ChEBI" id="CHEBI:15377"/>
        <dbReference type="ChEBI" id="CHEBI:43474"/>
        <dbReference type="ChEBI" id="CHEBI:195535"/>
        <dbReference type="ChEBI" id="CHEBI:195537"/>
        <dbReference type="EC" id="3.1.3.62"/>
    </reaction>
    <physiologicalReaction direction="left-to-right" evidence="10">
        <dbReference type="Rhea" id="RHEA:77120"/>
    </physiologicalReaction>
</comment>
<dbReference type="EMBL" id="CAKASE010000047">
    <property type="protein sequence ID" value="CAG9562187.1"/>
    <property type="molecule type" value="Genomic_DNA"/>
</dbReference>
<comment type="catalytic activity">
    <reaction evidence="11">
        <text>1D-myo-inositol 1,2,4,5,6-pentakisphosphate + H2O = 1D-myo-inositol 1,2,5,6-tetrakisphosphate + phosphate</text>
        <dbReference type="Rhea" id="RHEA:77115"/>
        <dbReference type="ChEBI" id="CHEBI:15377"/>
        <dbReference type="ChEBI" id="CHEBI:43474"/>
        <dbReference type="ChEBI" id="CHEBI:57798"/>
        <dbReference type="ChEBI" id="CHEBI:195535"/>
        <dbReference type="EC" id="3.1.3.62"/>
    </reaction>
    <physiologicalReaction direction="left-to-right" evidence="11">
        <dbReference type="Rhea" id="RHEA:77116"/>
    </physiologicalReaction>
</comment>
<accession>A0A8J2QJQ5</accession>
<feature type="chain" id="PRO_5035173799" description="Multiple inositol polyphosphate phosphatase 1" evidence="14">
    <location>
        <begin position="17"/>
        <end position="395"/>
    </location>
</feature>
<evidence type="ECO:0000256" key="11">
    <source>
        <dbReference type="ARBA" id="ARBA00043671"/>
    </source>
</evidence>
<evidence type="ECO:0000256" key="5">
    <source>
        <dbReference type="ARBA" id="ARBA00018097"/>
    </source>
</evidence>
<dbReference type="Proteomes" id="UP000789524">
    <property type="component" value="Unassembled WGS sequence"/>
</dbReference>
<keyword evidence="6 14" id="KW-0732">Signal</keyword>
<evidence type="ECO:0000256" key="4">
    <source>
        <dbReference type="ARBA" id="ARBA00013040"/>
    </source>
</evidence>
<evidence type="ECO:0000256" key="12">
    <source>
        <dbReference type="ARBA" id="ARBA00043691"/>
    </source>
</evidence>